<protein>
    <submittedName>
        <fullName evidence="3">Uncharacterized protein</fullName>
    </submittedName>
</protein>
<evidence type="ECO:0000313" key="4">
    <source>
        <dbReference type="Proteomes" id="UP000615613"/>
    </source>
</evidence>
<name>A0A8F4WZS8_9PSED</name>
<dbReference type="RefSeq" id="WP_065875022.1">
    <property type="nucleotide sequence ID" value="NZ_CP077084.1"/>
</dbReference>
<feature type="region of interest" description="Disordered" evidence="1">
    <location>
        <begin position="28"/>
        <end position="57"/>
    </location>
</feature>
<reference evidence="3" key="2">
    <citation type="submission" date="2021-06" db="EMBL/GenBank/DDBJ databases">
        <title>Updating the genus Pseudomonas: Description of 43 new species and partition of the Pseudomonas putida group.</title>
        <authorList>
            <person name="Girard L."/>
            <person name="Lood C."/>
            <person name="Vandamme P."/>
            <person name="Rokni-Zadeh H."/>
            <person name="van Noort V."/>
            <person name="Hofte M."/>
            <person name="Lavigne R."/>
            <person name="De Mot R."/>
        </authorList>
    </citation>
    <scope>NUCLEOTIDE SEQUENCE</scope>
    <source>
        <strain evidence="3">SWRI145</strain>
    </source>
</reference>
<gene>
    <name evidence="3" type="ORF">HU722_0006100</name>
</gene>
<keyword evidence="4" id="KW-1185">Reference proteome</keyword>
<organism evidence="3 4">
    <name type="scientific">Pseudomonas tritici</name>
    <dbReference type="NCBI Taxonomy" id="2745518"/>
    <lineage>
        <taxon>Bacteria</taxon>
        <taxon>Pseudomonadati</taxon>
        <taxon>Pseudomonadota</taxon>
        <taxon>Gammaproteobacteria</taxon>
        <taxon>Pseudomonadales</taxon>
        <taxon>Pseudomonadaceae</taxon>
        <taxon>Pseudomonas</taxon>
    </lineage>
</organism>
<dbReference type="AlphaFoldDB" id="A0A8F4WZS8"/>
<evidence type="ECO:0000256" key="2">
    <source>
        <dbReference type="SAM" id="SignalP"/>
    </source>
</evidence>
<dbReference type="KEGG" id="ptrt:HU722_0006100"/>
<dbReference type="Proteomes" id="UP000615613">
    <property type="component" value="Chromosome"/>
</dbReference>
<keyword evidence="2" id="KW-0732">Signal</keyword>
<reference evidence="3" key="1">
    <citation type="journal article" date="2020" name="Microorganisms">
        <title>Reliable Identification of Environmental Pseudomonas Isolates Using the rpoD Gene.</title>
        <authorList>
            <consortium name="The Broad Institute Genome Sequencing Platform"/>
            <person name="Girard L."/>
            <person name="Lood C."/>
            <person name="Rokni-Zadeh H."/>
            <person name="van Noort V."/>
            <person name="Lavigne R."/>
            <person name="De Mot R."/>
        </authorList>
    </citation>
    <scope>NUCLEOTIDE SEQUENCE</scope>
    <source>
        <strain evidence="3">SWRI145</strain>
    </source>
</reference>
<evidence type="ECO:0000256" key="1">
    <source>
        <dbReference type="SAM" id="MobiDB-lite"/>
    </source>
</evidence>
<feature type="signal peptide" evidence="2">
    <location>
        <begin position="1"/>
        <end position="18"/>
    </location>
</feature>
<feature type="chain" id="PRO_5034332540" evidence="2">
    <location>
        <begin position="19"/>
        <end position="137"/>
    </location>
</feature>
<sequence>MIAAALLAPAVTSALASAVTSLITAQRAPAPNTAGASRQTNEEPGSRPSGRMQNQKLTNLGQTLLQAPSADLRNSGMNARHAKGFGIAMGGMATQEAGQTLVTSGGTLSKVLGAAMIVGGKVAQEYGADTFDRASRR</sequence>
<accession>A0A8F4WZS8</accession>
<evidence type="ECO:0000313" key="3">
    <source>
        <dbReference type="EMBL" id="QXH85040.1"/>
    </source>
</evidence>
<proteinExistence type="predicted"/>
<dbReference type="EMBL" id="CP077084">
    <property type="protein sequence ID" value="QXH85040.1"/>
    <property type="molecule type" value="Genomic_DNA"/>
</dbReference>